<protein>
    <submittedName>
        <fullName evidence="1">Zn(II)2Cys6 transcription factor</fullName>
    </submittedName>
</protein>
<dbReference type="EMBL" id="KZ824543">
    <property type="protein sequence ID" value="RAK90897.1"/>
    <property type="molecule type" value="Genomic_DNA"/>
</dbReference>
<proteinExistence type="predicted"/>
<name>A0ACD1ILI7_9EURO</name>
<gene>
    <name evidence="1" type="ORF">BO79DRAFT_286313</name>
</gene>
<reference evidence="1" key="1">
    <citation type="submission" date="2018-02" db="EMBL/GenBank/DDBJ databases">
        <title>The genomes of Aspergillus section Nigri reveals drivers in fungal speciation.</title>
        <authorList>
            <consortium name="DOE Joint Genome Institute"/>
            <person name="Vesth T.C."/>
            <person name="Nybo J."/>
            <person name="Theobald S."/>
            <person name="Brandl J."/>
            <person name="Frisvad J.C."/>
            <person name="Nielsen K.F."/>
            <person name="Lyhne E.K."/>
            <person name="Kogle M.E."/>
            <person name="Kuo A."/>
            <person name="Riley R."/>
            <person name="Clum A."/>
            <person name="Nolan M."/>
            <person name="Lipzen A."/>
            <person name="Salamov A."/>
            <person name="Henrissat B."/>
            <person name="Wiebenga A."/>
            <person name="De vries R.P."/>
            <person name="Grigoriev I.V."/>
            <person name="Mortensen U.H."/>
            <person name="Andersen M.R."/>
            <person name="Baker S.E."/>
        </authorList>
    </citation>
    <scope>NUCLEOTIDE SEQUENCE</scope>
    <source>
        <strain evidence="1">CBS 115574</strain>
    </source>
</reference>
<sequence length="658" mass="74710">MLAMYEEWTSLFDGVIDIEPMMNDAEEHSSADDNSPGAAPHDSLGHIGETADGCNNNMSLSPNYTEGAGISFMSLLFNDPRWREQNQKLLQNLSKRATILETSVQQNPLPSAQEALVVFNSYLGASHVQNPFLLRRYVQDLYQTLFPESLEDQHARASGGQTTEHQLFRTFMILAIGAIPLYRAGKHQYHPYGYFLSALKHLEEGFLLKGLESIQDLLLVSRFGIYYHIGTSIWELIQLSTRMCIEQGLHKCRPRKSPDDHLLEEQLRRRVFWQCYMLDRYTSVMLDRPPAIADKDIQVGFPADADDEELELAGQSGVFADLDSFYCMSTAHLDSMHTTETSVFLLCLRLRKITSKIHTRFQQKAKGIAEQEMSQIELATASGTIYLDLDELLNELESWRNSAPVFSNPKCLYERQEWYDLLLMRERLLIIRKAIDLVPKRNNVPPQDLLRICLEFSVGTITTFCAMFDQGLVTYTRSYFQTLFTAGLSVMFCVSVVEDLDYQTIKSAFEAVKKGEKTLKLMVQELPDAVHYVALYKALRADILRKTKNQRPDAVDGEQHIPFDTTHQSGSIQFLLDGSVNTENEHPAPAIEHNPPWPILTPDASTNEAHMIQLQDAAIENQQLSWDIFGDNVFWSMEAGMLGEYVYGSSAAGHFLDI</sequence>
<dbReference type="Proteomes" id="UP000249748">
    <property type="component" value="Unassembled WGS sequence"/>
</dbReference>
<accession>A0ACD1ILI7</accession>
<keyword evidence="2" id="KW-1185">Reference proteome</keyword>
<organism evidence="1 2">
    <name type="scientific">Aspergillus costaricaensis CBS 115574</name>
    <dbReference type="NCBI Taxonomy" id="1448317"/>
    <lineage>
        <taxon>Eukaryota</taxon>
        <taxon>Fungi</taxon>
        <taxon>Dikarya</taxon>
        <taxon>Ascomycota</taxon>
        <taxon>Pezizomycotina</taxon>
        <taxon>Eurotiomycetes</taxon>
        <taxon>Eurotiomycetidae</taxon>
        <taxon>Eurotiales</taxon>
        <taxon>Aspergillaceae</taxon>
        <taxon>Aspergillus</taxon>
        <taxon>Aspergillus subgen. Circumdati</taxon>
    </lineage>
</organism>
<evidence type="ECO:0000313" key="2">
    <source>
        <dbReference type="Proteomes" id="UP000249748"/>
    </source>
</evidence>
<evidence type="ECO:0000313" key="1">
    <source>
        <dbReference type="EMBL" id="RAK90897.1"/>
    </source>
</evidence>